<name>A0A644TLV2_9ZZZZ</name>
<gene>
    <name evidence="1" type="ORF">SDC9_13058</name>
</gene>
<proteinExistence type="predicted"/>
<accession>A0A644TLV2</accession>
<organism evidence="1">
    <name type="scientific">bioreactor metagenome</name>
    <dbReference type="NCBI Taxonomy" id="1076179"/>
    <lineage>
        <taxon>unclassified sequences</taxon>
        <taxon>metagenomes</taxon>
        <taxon>ecological metagenomes</taxon>
    </lineage>
</organism>
<dbReference type="EMBL" id="VSSQ01000036">
    <property type="protein sequence ID" value="MPL67367.1"/>
    <property type="molecule type" value="Genomic_DNA"/>
</dbReference>
<evidence type="ECO:0000313" key="1">
    <source>
        <dbReference type="EMBL" id="MPL67367.1"/>
    </source>
</evidence>
<reference evidence="1" key="1">
    <citation type="submission" date="2019-08" db="EMBL/GenBank/DDBJ databases">
        <authorList>
            <person name="Kucharzyk K."/>
            <person name="Murdoch R.W."/>
            <person name="Higgins S."/>
            <person name="Loffler F."/>
        </authorList>
    </citation>
    <scope>NUCLEOTIDE SEQUENCE</scope>
</reference>
<comment type="caution">
    <text evidence="1">The sequence shown here is derived from an EMBL/GenBank/DDBJ whole genome shotgun (WGS) entry which is preliminary data.</text>
</comment>
<sequence>MQPVFRLVEDHRMRPVHHRARRLVVAMRRQAMHEQRVGLRLRHQRLVHLIGAQLVVPPLLRRFRVVHRDPGVGDDQVRTLDRLRRVALDLDRHPLRAGEVDPFALGVEGLRPGEGEVEAELPGRLQERGADVVAVARPDHLAPGDRAAVLLIGHDVGHDLARVGAVRQPVDDGHRGVFRHLEQRRLLEGADHDHVNIARQNPRGVGDGLAMAKLHFLARKHHRLPAQLAHTDVEADTGAGRGFFEDQCDHAARQRLLVVGRALRAAGAGVLHRAGRVDDLAQLGGVGGVDVKEVGHRFVFLAQAGAQPPRLRSMGLVRPRV</sequence>
<dbReference type="AlphaFoldDB" id="A0A644TLV2"/>
<protein>
    <submittedName>
        <fullName evidence="1">Uncharacterized protein</fullName>
    </submittedName>
</protein>